<evidence type="ECO:0000313" key="2">
    <source>
        <dbReference type="Proteomes" id="UP001359559"/>
    </source>
</evidence>
<dbReference type="AlphaFoldDB" id="A0AAN9K656"/>
<dbReference type="EMBL" id="JAYKXN010000002">
    <property type="protein sequence ID" value="KAK7310297.1"/>
    <property type="molecule type" value="Genomic_DNA"/>
</dbReference>
<proteinExistence type="predicted"/>
<reference evidence="1 2" key="1">
    <citation type="submission" date="2024-01" db="EMBL/GenBank/DDBJ databases">
        <title>The genomes of 5 underutilized Papilionoideae crops provide insights into root nodulation and disease resistance.</title>
        <authorList>
            <person name="Yuan L."/>
        </authorList>
    </citation>
    <scope>NUCLEOTIDE SEQUENCE [LARGE SCALE GENOMIC DNA]</scope>
    <source>
        <strain evidence="1">LY-2023</strain>
        <tissue evidence="1">Leaf</tissue>
    </source>
</reference>
<name>A0AAN9K656_CLITE</name>
<organism evidence="1 2">
    <name type="scientific">Clitoria ternatea</name>
    <name type="common">Butterfly pea</name>
    <dbReference type="NCBI Taxonomy" id="43366"/>
    <lineage>
        <taxon>Eukaryota</taxon>
        <taxon>Viridiplantae</taxon>
        <taxon>Streptophyta</taxon>
        <taxon>Embryophyta</taxon>
        <taxon>Tracheophyta</taxon>
        <taxon>Spermatophyta</taxon>
        <taxon>Magnoliopsida</taxon>
        <taxon>eudicotyledons</taxon>
        <taxon>Gunneridae</taxon>
        <taxon>Pentapetalae</taxon>
        <taxon>rosids</taxon>
        <taxon>fabids</taxon>
        <taxon>Fabales</taxon>
        <taxon>Fabaceae</taxon>
        <taxon>Papilionoideae</taxon>
        <taxon>50 kb inversion clade</taxon>
        <taxon>NPAAA clade</taxon>
        <taxon>indigoferoid/millettioid clade</taxon>
        <taxon>Phaseoleae</taxon>
        <taxon>Clitoria</taxon>
    </lineage>
</organism>
<sequence length="67" mass="7359">MIVRQGVELWAVVLQGRLIGCGVKAVEWGGFSVLRGLDDGCRRWMEVDDGEGRKGEKKISGLVVVED</sequence>
<evidence type="ECO:0000313" key="1">
    <source>
        <dbReference type="EMBL" id="KAK7310297.1"/>
    </source>
</evidence>
<gene>
    <name evidence="1" type="ORF">RJT34_07720</name>
</gene>
<comment type="caution">
    <text evidence="1">The sequence shown here is derived from an EMBL/GenBank/DDBJ whole genome shotgun (WGS) entry which is preliminary data.</text>
</comment>
<accession>A0AAN9K656</accession>
<keyword evidence="2" id="KW-1185">Reference proteome</keyword>
<protein>
    <submittedName>
        <fullName evidence="1">Uncharacterized protein</fullName>
    </submittedName>
</protein>
<dbReference type="Proteomes" id="UP001359559">
    <property type="component" value="Unassembled WGS sequence"/>
</dbReference>